<feature type="transmembrane region" description="Helical" evidence="1">
    <location>
        <begin position="59"/>
        <end position="79"/>
    </location>
</feature>
<evidence type="ECO:0000259" key="3">
    <source>
        <dbReference type="Pfam" id="PF19040"/>
    </source>
</evidence>
<feature type="transmembrane region" description="Helical" evidence="1">
    <location>
        <begin position="394"/>
        <end position="415"/>
    </location>
</feature>
<evidence type="ECO:0000313" key="5">
    <source>
        <dbReference type="Proteomes" id="UP000238541"/>
    </source>
</evidence>
<accession>A0A2S6FG04</accession>
<keyword evidence="1" id="KW-0472">Membrane</keyword>
<feature type="domain" description="SGNH" evidence="3">
    <location>
        <begin position="458"/>
        <end position="688"/>
    </location>
</feature>
<dbReference type="GO" id="GO:0016747">
    <property type="term" value="F:acyltransferase activity, transferring groups other than amino-acyl groups"/>
    <property type="evidence" value="ECO:0007669"/>
    <property type="project" value="InterPro"/>
</dbReference>
<feature type="transmembrane region" description="Helical" evidence="1">
    <location>
        <begin position="100"/>
        <end position="120"/>
    </location>
</feature>
<feature type="transmembrane region" description="Helical" evidence="1">
    <location>
        <begin position="191"/>
        <end position="210"/>
    </location>
</feature>
<evidence type="ECO:0000259" key="2">
    <source>
        <dbReference type="Pfam" id="PF01757"/>
    </source>
</evidence>
<evidence type="ECO:0000313" key="4">
    <source>
        <dbReference type="EMBL" id="PPK36330.1"/>
    </source>
</evidence>
<keyword evidence="4" id="KW-0808">Transferase</keyword>
<feature type="transmembrane region" description="Helical" evidence="1">
    <location>
        <begin position="292"/>
        <end position="311"/>
    </location>
</feature>
<name>A0A2S6FG04_9PSED</name>
<dbReference type="Proteomes" id="UP000238541">
    <property type="component" value="Unassembled WGS sequence"/>
</dbReference>
<keyword evidence="1" id="KW-0812">Transmembrane</keyword>
<proteinExistence type="predicted"/>
<gene>
    <name evidence="4" type="ORF">CD175_22160</name>
</gene>
<feature type="transmembrane region" description="Helical" evidence="1">
    <location>
        <begin position="164"/>
        <end position="184"/>
    </location>
</feature>
<sequence length="706" mass="77486">MCACPAWENKRRPGEGSQNQPRILRMHRLKYMAGVDGLRAIAVLSVVLFHLGVSGFSGGFVGVDVFFVISGFLITRLIVSEVDKTGGFSFSNFYSRRVRRLFPALFVTLLITTVAAFVLFSPQHFQRFGGELVYSIFSASNFFFWNESGYFNTASEFKPLLHTWSLSVEEQFYLVWPVMLVFLAKRKTRTPLFLCLSLAFALSLFASFVMSDGHSDVLSAWMPKFAALFSDGPGTIFFLAPFRIFEFAIGAASVWLVNGAFKNPWVKELACAIGLALIGYSIFWFSEKTLFPSYNALIPCVGAALVICSSDSRFLGGVLSSKIPVFVGLVSYSVYLVHWPIIVFYKYYTMGPLNAVDQLVLFIACMVLGYILYRFVETPLRAPRTKKEGLSQAAFGLACAMLAMVLVLPAASIWASDGWKWRTDMPSEIAAQLKDSKQFHVDQYGGSGYQYVGWISGGESGVADMVLIGDSHALQYATGLDSLIGKPLGKNIFISASSCIPLPGMTRVTPDLDWDKLCPGVLETAMAVINKSPNAVVFLAEAWDGQLRVSGTLNPKAPTPGANTVDGYKYITGKIDEFRALLGTRELVVVGNVPGAGTVDAISCFSRPSFIKYDCATKLSQKEESISTVPGNMVLKSYASERQGVTYISPYEVFCTGGLCKSFSEGEAFYSDGFHLSKAGSKKFVEHYKSVLVQKMEASKLVNASM</sequence>
<dbReference type="PANTHER" id="PTHR23028:SF53">
    <property type="entry name" value="ACYL_TRANSF_3 DOMAIN-CONTAINING PROTEIN"/>
    <property type="match status" value="1"/>
</dbReference>
<feature type="transmembrane region" description="Helical" evidence="1">
    <location>
        <begin position="236"/>
        <end position="257"/>
    </location>
</feature>
<dbReference type="GO" id="GO:0009103">
    <property type="term" value="P:lipopolysaccharide biosynthetic process"/>
    <property type="evidence" value="ECO:0007669"/>
    <property type="project" value="TreeGrafter"/>
</dbReference>
<feature type="transmembrane region" description="Helical" evidence="1">
    <location>
        <begin position="355"/>
        <end position="373"/>
    </location>
</feature>
<dbReference type="AlphaFoldDB" id="A0A2S6FG04"/>
<dbReference type="EMBL" id="NIRS01000006">
    <property type="protein sequence ID" value="PPK36330.1"/>
    <property type="molecule type" value="Genomic_DNA"/>
</dbReference>
<organism evidence="4 5">
    <name type="scientific">Pseudomonas laurylsulfatiphila</name>
    <dbReference type="NCBI Taxonomy" id="2011015"/>
    <lineage>
        <taxon>Bacteria</taxon>
        <taxon>Pseudomonadati</taxon>
        <taxon>Pseudomonadota</taxon>
        <taxon>Gammaproteobacteria</taxon>
        <taxon>Pseudomonadales</taxon>
        <taxon>Pseudomonadaceae</taxon>
        <taxon>Pseudomonas</taxon>
    </lineage>
</organism>
<feature type="transmembrane region" description="Helical" evidence="1">
    <location>
        <begin position="323"/>
        <end position="343"/>
    </location>
</feature>
<evidence type="ECO:0000256" key="1">
    <source>
        <dbReference type="SAM" id="Phobius"/>
    </source>
</evidence>
<reference evidence="5" key="1">
    <citation type="submission" date="2017-06" db="EMBL/GenBank/DDBJ databases">
        <authorList>
            <person name="Furmanczyk E.M."/>
        </authorList>
    </citation>
    <scope>NUCLEOTIDE SEQUENCE [LARGE SCALE GENOMIC DNA]</scope>
    <source>
        <strain evidence="5">AP3_16</strain>
    </source>
</reference>
<feature type="domain" description="Acyltransferase 3" evidence="2">
    <location>
        <begin position="33"/>
        <end position="374"/>
    </location>
</feature>
<dbReference type="InterPro" id="IPR050879">
    <property type="entry name" value="Acyltransferase_3"/>
</dbReference>
<feature type="transmembrane region" description="Helical" evidence="1">
    <location>
        <begin position="31"/>
        <end position="53"/>
    </location>
</feature>
<dbReference type="Pfam" id="PF19040">
    <property type="entry name" value="SGNH"/>
    <property type="match status" value="1"/>
</dbReference>
<keyword evidence="4" id="KW-0012">Acyltransferase</keyword>
<dbReference type="GO" id="GO:0016020">
    <property type="term" value="C:membrane"/>
    <property type="evidence" value="ECO:0007669"/>
    <property type="project" value="TreeGrafter"/>
</dbReference>
<feature type="transmembrane region" description="Helical" evidence="1">
    <location>
        <begin position="269"/>
        <end position="286"/>
    </location>
</feature>
<comment type="caution">
    <text evidence="4">The sequence shown here is derived from an EMBL/GenBank/DDBJ whole genome shotgun (WGS) entry which is preliminary data.</text>
</comment>
<keyword evidence="1" id="KW-1133">Transmembrane helix</keyword>
<keyword evidence="5" id="KW-1185">Reference proteome</keyword>
<dbReference type="InterPro" id="IPR043968">
    <property type="entry name" value="SGNH"/>
</dbReference>
<dbReference type="PANTHER" id="PTHR23028">
    <property type="entry name" value="ACETYLTRANSFERASE"/>
    <property type="match status" value="1"/>
</dbReference>
<dbReference type="InterPro" id="IPR002656">
    <property type="entry name" value="Acyl_transf_3_dom"/>
</dbReference>
<protein>
    <submittedName>
        <fullName evidence="4">Acyltransferase</fullName>
    </submittedName>
</protein>
<dbReference type="Pfam" id="PF01757">
    <property type="entry name" value="Acyl_transf_3"/>
    <property type="match status" value="1"/>
</dbReference>